<dbReference type="Proteomes" id="UP000789525">
    <property type="component" value="Unassembled WGS sequence"/>
</dbReference>
<comment type="caution">
    <text evidence="1">The sequence shown here is derived from an EMBL/GenBank/DDBJ whole genome shotgun (WGS) entry which is preliminary data.</text>
</comment>
<sequence length="1284" mass="143252">DGWLPGDRSTESIRKMILNASNALRMKNYTHATFIIIEAIHYAELNGYWSLYWTAIPIFAELELQRGKVESARRRLEDILPQIARGEDLEQRALTFSVYAKVLMATDTAKSRAEEDYSLLEMHASVQDMLYMQAVIHEALGERSQREIASTRLKEVEILENKVRIELDVGMMELWDVLTNHHELLAVKRILREARQLQEDPATEFVGGPLEDNLFVCIPSGNSPVTSLINRHPCMMQDWHCTLRGPKDTEFEGGLYHVRITLPPTYPFRPPSLRVLTPSGRFEVDTPDKANHNLSIDHEELWQPAWAIIGLQGFFSQSGSHALGVGALNAPVQERKRLATLSREWKCPHCKQKNIDLLPDPVKEDSDADAQVSSHSPVHALPQQQTDQETASYDTPVGDVSASHQAPLVSSESFNTLSAAMTTSSQTQVATPGDTQPYNAQKIYTDTLTRPLNQRENAVNQDQQVQIQAFPAFRNSDPEGLRRPDPDHIRFSSTATQARLSSLTMESGTSTHASVKSQEASVGPLPAYDLFLRALGDSYLNFFIERNSGRHMRAPKFHVLFCIRLDDLVCNMRATRFADICDAYAGFPLQPLASRDGMLRLLQRQRSVDLLFDERLPDRDWTLRRTWRDVCDGLERESEVRGALINSLRMDVVAPLQELKETHERSRKRIKEDIKSSLTQYTDYSENVLPRLKRMYIKRCQDVDELKAASDPKTSSATSPIISNPILPKQSVPFPQGSPVTSQGTGEERKEVEGNRLLPPKASGTGALLVTRPVFLIWPSKAKLGKRQLNNLRTLIDTRASRDGNDLAMRSVRARREADEADKEYRKGVHAMETLRLRRVKTLEAGYTSLETLVNESADTMTKVLERATNVTSSHLLEGLDEVIHQINPAHDLNRLRQLTSASLQNAFPKRILYFNYHAGECRDMLFGVSLLDYASSRGLKDNMPPKIVSICISEVEARGLRSEGIYRMALSAEKSEADFRFDPKDDVFCVGSLLKATLRAILEHLTKVVANVKYNKMDAKNLAVVFGPVILGEEALSTPVDILAMSKVSSLMIISQDTLMEDIISNVRMLYEHSSIDERPASPPLPSPPAHEEAQGQVESSTKRQGNRQHNRRATISSSQADTTPPPSAPPRPSEDGRSTGHIKALSGTPSSTINSRPRLDINNHSASPSISSSPVKETYKDRPSKPSSRNTSEVALTSNFSTSHLTSEAGPSASSLNLPIKTPSYPNSLLHEPAVLLSQANEMNADVQEVDYPGSPDTSALEFRTAVNTPSSEEEPTPFSHL</sequence>
<proteinExistence type="predicted"/>
<organism evidence="1 2">
    <name type="scientific">Acaulospora colombiana</name>
    <dbReference type="NCBI Taxonomy" id="27376"/>
    <lineage>
        <taxon>Eukaryota</taxon>
        <taxon>Fungi</taxon>
        <taxon>Fungi incertae sedis</taxon>
        <taxon>Mucoromycota</taxon>
        <taxon>Glomeromycotina</taxon>
        <taxon>Glomeromycetes</taxon>
        <taxon>Diversisporales</taxon>
        <taxon>Acaulosporaceae</taxon>
        <taxon>Acaulospora</taxon>
    </lineage>
</organism>
<feature type="non-terminal residue" evidence="1">
    <location>
        <position position="1"/>
    </location>
</feature>
<evidence type="ECO:0000313" key="2">
    <source>
        <dbReference type="Proteomes" id="UP000789525"/>
    </source>
</evidence>
<reference evidence="1" key="1">
    <citation type="submission" date="2021-06" db="EMBL/GenBank/DDBJ databases">
        <authorList>
            <person name="Kallberg Y."/>
            <person name="Tangrot J."/>
            <person name="Rosling A."/>
        </authorList>
    </citation>
    <scope>NUCLEOTIDE SEQUENCE</scope>
    <source>
        <strain evidence="1">CL356</strain>
    </source>
</reference>
<dbReference type="EMBL" id="CAJVPT010006340">
    <property type="protein sequence ID" value="CAG8529910.1"/>
    <property type="molecule type" value="Genomic_DNA"/>
</dbReference>
<keyword evidence="2" id="KW-1185">Reference proteome</keyword>
<name>A0ACA9LGP3_9GLOM</name>
<evidence type="ECO:0000313" key="1">
    <source>
        <dbReference type="EMBL" id="CAG8529910.1"/>
    </source>
</evidence>
<accession>A0ACA9LGP3</accession>
<protein>
    <submittedName>
        <fullName evidence="1">6537_t:CDS:1</fullName>
    </submittedName>
</protein>
<gene>
    <name evidence="1" type="ORF">ACOLOM_LOCUS4029</name>
</gene>